<proteinExistence type="inferred from homology"/>
<keyword evidence="2" id="KW-0645">Protease</keyword>
<protein>
    <submittedName>
        <fullName evidence="7">Peptidase S28</fullName>
    </submittedName>
</protein>
<dbReference type="InterPro" id="IPR008758">
    <property type="entry name" value="Peptidase_S28"/>
</dbReference>
<evidence type="ECO:0000313" key="8">
    <source>
        <dbReference type="Proteomes" id="UP001201163"/>
    </source>
</evidence>
<keyword evidence="8" id="KW-1185">Reference proteome</keyword>
<keyword evidence="3 6" id="KW-0732">Signal</keyword>
<evidence type="ECO:0000256" key="4">
    <source>
        <dbReference type="ARBA" id="ARBA00022801"/>
    </source>
</evidence>
<organism evidence="7 8">
    <name type="scientific">Lactarius akahatsu</name>
    <dbReference type="NCBI Taxonomy" id="416441"/>
    <lineage>
        <taxon>Eukaryota</taxon>
        <taxon>Fungi</taxon>
        <taxon>Dikarya</taxon>
        <taxon>Basidiomycota</taxon>
        <taxon>Agaricomycotina</taxon>
        <taxon>Agaricomycetes</taxon>
        <taxon>Russulales</taxon>
        <taxon>Russulaceae</taxon>
        <taxon>Lactarius</taxon>
    </lineage>
</organism>
<keyword evidence="4" id="KW-0378">Hydrolase</keyword>
<evidence type="ECO:0000256" key="1">
    <source>
        <dbReference type="ARBA" id="ARBA00011079"/>
    </source>
</evidence>
<evidence type="ECO:0000256" key="3">
    <source>
        <dbReference type="ARBA" id="ARBA00022729"/>
    </source>
</evidence>
<dbReference type="Proteomes" id="UP001201163">
    <property type="component" value="Unassembled WGS sequence"/>
</dbReference>
<gene>
    <name evidence="7" type="ORF">EDB92DRAFT_1916008</name>
</gene>
<feature type="chain" id="PRO_5042182638" evidence="6">
    <location>
        <begin position="24"/>
        <end position="576"/>
    </location>
</feature>
<keyword evidence="5" id="KW-0325">Glycoprotein</keyword>
<sequence>MRICGGNLLSLVAVVAATTGSSALDSPSLHGAQGVNFWRLHHSTASATAHMASQQGGLVTDLSETPTNGEPQAPFVVSGATAATTASVSRPATPKFRAQTFTQPLDHFHNTTDATFPQRFWVNARHYKPRPGAPVIVIDGGETSGEDRLPFLDTGIADILARATGGVGVVLEHRYYGKSIGVQNLSTDALRWLTNEQALEDSANFLRNVKFEGIAEDLTAPNTPWIYYGGSYAGARAAHMRVLYPDIVFGAIASSAVTHAVLTNWEYMDVIRLAADPKCSSNLVNSITTIDSLLKIGTLRAPLKKLFGLGGLASDQDFVSVLTYPLGLWQDRNWDPAVGSTGFDQFCAVLNGDTPTVKDTARTVHLPGGLNVNVGLLNYAKWIRENVVSLCPQEAGLTTEDCFGTNDPSRYQVTGLVEGWRLWTFQYCTQWGYLTTAPPTSIPTIISRLLDIDYQHKICVQAFPPGKHYVVPPLPDVSAVNSLGGFHIEADRLAFIDGEVDPWRPYTPHSTYGGAVERDDTPLRPFKIIPGGVHHWDENGLKNSHEEPEEIRQVHAKTIEFVKVWLEQWKGAVGQQ</sequence>
<dbReference type="GO" id="GO:0006508">
    <property type="term" value="P:proteolysis"/>
    <property type="evidence" value="ECO:0007669"/>
    <property type="project" value="UniProtKB-KW"/>
</dbReference>
<dbReference type="Gene3D" id="3.40.50.1820">
    <property type="entry name" value="alpha/beta hydrolase"/>
    <property type="match status" value="2"/>
</dbReference>
<comment type="similarity">
    <text evidence="1">Belongs to the peptidase S28 family.</text>
</comment>
<evidence type="ECO:0000256" key="2">
    <source>
        <dbReference type="ARBA" id="ARBA00022670"/>
    </source>
</evidence>
<evidence type="ECO:0000313" key="7">
    <source>
        <dbReference type="EMBL" id="KAH8977627.1"/>
    </source>
</evidence>
<dbReference type="GO" id="GO:0070008">
    <property type="term" value="F:serine-type exopeptidase activity"/>
    <property type="evidence" value="ECO:0007669"/>
    <property type="project" value="InterPro"/>
</dbReference>
<reference evidence="7" key="1">
    <citation type="submission" date="2022-01" db="EMBL/GenBank/DDBJ databases">
        <title>Comparative genomics reveals a dynamic genome evolution in the ectomycorrhizal milk-cap (Lactarius) mushrooms.</title>
        <authorList>
            <consortium name="DOE Joint Genome Institute"/>
            <person name="Lebreton A."/>
            <person name="Tang N."/>
            <person name="Kuo A."/>
            <person name="LaButti K."/>
            <person name="Drula E."/>
            <person name="Barry K."/>
            <person name="Clum A."/>
            <person name="Lipzen A."/>
            <person name="Mousain D."/>
            <person name="Ng V."/>
            <person name="Wang R."/>
            <person name="Wang X."/>
            <person name="Dai Y."/>
            <person name="Henrissat B."/>
            <person name="Grigoriev I.V."/>
            <person name="Guerin-Laguette A."/>
            <person name="Yu F."/>
            <person name="Martin F.M."/>
        </authorList>
    </citation>
    <scope>NUCLEOTIDE SEQUENCE</scope>
    <source>
        <strain evidence="7">QP</strain>
    </source>
</reference>
<evidence type="ECO:0000256" key="6">
    <source>
        <dbReference type="SAM" id="SignalP"/>
    </source>
</evidence>
<evidence type="ECO:0000256" key="5">
    <source>
        <dbReference type="ARBA" id="ARBA00023180"/>
    </source>
</evidence>
<dbReference type="InterPro" id="IPR029058">
    <property type="entry name" value="AB_hydrolase_fold"/>
</dbReference>
<dbReference type="GO" id="GO:0008239">
    <property type="term" value="F:dipeptidyl-peptidase activity"/>
    <property type="evidence" value="ECO:0007669"/>
    <property type="project" value="TreeGrafter"/>
</dbReference>
<dbReference type="PANTHER" id="PTHR11010">
    <property type="entry name" value="PROTEASE S28 PRO-X CARBOXYPEPTIDASE-RELATED"/>
    <property type="match status" value="1"/>
</dbReference>
<accession>A0AAD4L7B8</accession>
<feature type="signal peptide" evidence="6">
    <location>
        <begin position="1"/>
        <end position="23"/>
    </location>
</feature>
<comment type="caution">
    <text evidence="7">The sequence shown here is derived from an EMBL/GenBank/DDBJ whole genome shotgun (WGS) entry which is preliminary data.</text>
</comment>
<dbReference type="PANTHER" id="PTHR11010:SF117">
    <property type="entry name" value="SERINE PROTEASE 16"/>
    <property type="match status" value="1"/>
</dbReference>
<name>A0AAD4L7B8_9AGAM</name>
<dbReference type="EMBL" id="JAKELL010000293">
    <property type="protein sequence ID" value="KAH8977627.1"/>
    <property type="molecule type" value="Genomic_DNA"/>
</dbReference>
<dbReference type="SUPFAM" id="SSF53474">
    <property type="entry name" value="alpha/beta-Hydrolases"/>
    <property type="match status" value="1"/>
</dbReference>
<dbReference type="AlphaFoldDB" id="A0AAD4L7B8"/>
<dbReference type="Pfam" id="PF05577">
    <property type="entry name" value="Peptidase_S28"/>
    <property type="match status" value="1"/>
</dbReference>